<evidence type="ECO:0000259" key="3">
    <source>
        <dbReference type="Pfam" id="PF00326"/>
    </source>
</evidence>
<dbReference type="PANTHER" id="PTHR42776:SF27">
    <property type="entry name" value="DIPEPTIDYL PEPTIDASE FAMILY MEMBER 6"/>
    <property type="match status" value="1"/>
</dbReference>
<feature type="chain" id="PRO_5045836661" evidence="2">
    <location>
        <begin position="22"/>
        <end position="640"/>
    </location>
</feature>
<evidence type="ECO:0000256" key="2">
    <source>
        <dbReference type="SAM" id="SignalP"/>
    </source>
</evidence>
<keyword evidence="2" id="KW-0732">Signal</keyword>
<evidence type="ECO:0000259" key="4">
    <source>
        <dbReference type="Pfam" id="PF02897"/>
    </source>
</evidence>
<gene>
    <name evidence="5" type="ORF">KCG44_06345</name>
</gene>
<comment type="caution">
    <text evidence="5">The sequence shown here is derived from an EMBL/GenBank/DDBJ whole genome shotgun (WGS) entry which is preliminary data.</text>
</comment>
<dbReference type="RefSeq" id="WP_218445034.1">
    <property type="nucleotide sequence ID" value="NZ_JAGSPA010000002.1"/>
</dbReference>
<sequence>MRKFAVALALGTALATTPTLAFTHHESSEATEAELPRYSAQAFFDTTSFQLASSGGMAFSPDGSHVMIGSDQTGIFNAYALPIAGGAPVALTASTVDSISPVSMFAEGDRLLFSRDNGGDELDHIFVREADGTERDLTPGENVKARFVGWSVDKSTFYISTNERDPGSFDLYAYDAADYSRELIFENDGYGISAFSPDGRYVALNKPRTADDGDIYLADLIAGGEPKLITPHDGNIAYGGYTFTPDSRALIYATNEAGEFSQAWRHDIATGEKTPLIQPDWDVSYVAYSPSGRYRVHSVNEDAVGVLHILDTQSGEEVELTGVPEGQAGQVRFNADESMIAFSVQSDVSPTDIYVADLATGASRRLTTALNPDIDGDQLVDGEVVRFASYDGLEIPGVLYRPREANAENPVPAIVFVHGGPGGQSTKGYRAHVQHLVNNGYAVYAINNRGSSGYGKTFFSMDNKKHGDVDLRDVTASAEWLKGLDWIADDRIAIMGGSYGGYITAAALAFHPQVFDAGINIFGVTNWVRTLESIPPWWESFKESLFDEMGDPATDGERHRAISPLFHAGNIVKPLLVVQGANDPRVLQVESDELVEAVRANGVPVEYVLFPDEGHGFSKKVNRIAASEAYLKFLDEHIGR</sequence>
<reference evidence="5 6" key="1">
    <citation type="submission" date="2021-04" db="EMBL/GenBank/DDBJ databases">
        <authorList>
            <person name="Pira H."/>
            <person name="Risdian C."/>
            <person name="Wink J."/>
        </authorList>
    </citation>
    <scope>NUCLEOTIDE SEQUENCE [LARGE SCALE GENOMIC DNA]</scope>
    <source>
        <strain evidence="5 6">WHA3</strain>
    </source>
</reference>
<evidence type="ECO:0000313" key="6">
    <source>
        <dbReference type="Proteomes" id="UP000722336"/>
    </source>
</evidence>
<feature type="domain" description="Peptidase S9A N-terminal" evidence="4">
    <location>
        <begin position="100"/>
        <end position="366"/>
    </location>
</feature>
<evidence type="ECO:0000313" key="5">
    <source>
        <dbReference type="EMBL" id="MBV7256404.1"/>
    </source>
</evidence>
<keyword evidence="6" id="KW-1185">Reference proteome</keyword>
<dbReference type="PANTHER" id="PTHR42776">
    <property type="entry name" value="SERINE PEPTIDASE S9 FAMILY MEMBER"/>
    <property type="match status" value="1"/>
</dbReference>
<name>A0ABS6SDB1_9SPHN</name>
<feature type="signal peptide" evidence="2">
    <location>
        <begin position="1"/>
        <end position="21"/>
    </location>
</feature>
<evidence type="ECO:0000256" key="1">
    <source>
        <dbReference type="ARBA" id="ARBA00022801"/>
    </source>
</evidence>
<keyword evidence="1" id="KW-0378">Hydrolase</keyword>
<accession>A0ABS6SDB1</accession>
<dbReference type="EMBL" id="JAGSPA010000002">
    <property type="protein sequence ID" value="MBV7256404.1"/>
    <property type="molecule type" value="Genomic_DNA"/>
</dbReference>
<feature type="domain" description="Peptidase S9 prolyl oligopeptidase catalytic" evidence="3">
    <location>
        <begin position="430"/>
        <end position="639"/>
    </location>
</feature>
<proteinExistence type="predicted"/>
<dbReference type="Proteomes" id="UP000722336">
    <property type="component" value="Unassembled WGS sequence"/>
</dbReference>
<dbReference type="InterPro" id="IPR023302">
    <property type="entry name" value="Pept_S9A_N"/>
</dbReference>
<dbReference type="Pfam" id="PF02897">
    <property type="entry name" value="Peptidase_S9_N"/>
    <property type="match status" value="1"/>
</dbReference>
<dbReference type="InterPro" id="IPR001375">
    <property type="entry name" value="Peptidase_S9_cat"/>
</dbReference>
<dbReference type="Pfam" id="PF00326">
    <property type="entry name" value="Peptidase_S9"/>
    <property type="match status" value="1"/>
</dbReference>
<protein>
    <submittedName>
        <fullName evidence="5">S9 family peptidase</fullName>
    </submittedName>
</protein>
<organism evidence="5 6">
    <name type="scientific">Pacificimonas pallii</name>
    <dbReference type="NCBI Taxonomy" id="2827236"/>
    <lineage>
        <taxon>Bacteria</taxon>
        <taxon>Pseudomonadati</taxon>
        <taxon>Pseudomonadota</taxon>
        <taxon>Alphaproteobacteria</taxon>
        <taxon>Sphingomonadales</taxon>
        <taxon>Sphingosinicellaceae</taxon>
        <taxon>Pacificimonas</taxon>
    </lineage>
</organism>